<sequence>MSFDPRRQLDTATAFFLAGERCSLDLRFKGYAFHEVRSPSIVNYAFSVELALKLIHVLTLGVSAGGHDLGKLYMKLPEATRANLPHLAECVAEIARYFEDWRYRFEKDFLFGDYENPRRAFIECYREIRRQQPELVSVYESQWGGFDPEWVQSWPEDQPRWELRLVRA</sequence>
<protein>
    <recommendedName>
        <fullName evidence="3">HEPN domain-containing protein</fullName>
    </recommendedName>
</protein>
<accession>A0A933L3T7</accession>
<evidence type="ECO:0000313" key="1">
    <source>
        <dbReference type="EMBL" id="MBI4921805.1"/>
    </source>
</evidence>
<dbReference type="Proteomes" id="UP000782610">
    <property type="component" value="Unassembled WGS sequence"/>
</dbReference>
<evidence type="ECO:0000313" key="2">
    <source>
        <dbReference type="Proteomes" id="UP000782610"/>
    </source>
</evidence>
<comment type="caution">
    <text evidence="1">The sequence shown here is derived from an EMBL/GenBank/DDBJ whole genome shotgun (WGS) entry which is preliminary data.</text>
</comment>
<reference evidence="1" key="1">
    <citation type="submission" date="2020-07" db="EMBL/GenBank/DDBJ databases">
        <title>Huge and variable diversity of episymbiotic CPR bacteria and DPANN archaea in groundwater ecosystems.</title>
        <authorList>
            <person name="He C.Y."/>
            <person name="Keren R."/>
            <person name="Whittaker M."/>
            <person name="Farag I.F."/>
            <person name="Doudna J."/>
            <person name="Cate J.H.D."/>
            <person name="Banfield J.F."/>
        </authorList>
    </citation>
    <scope>NUCLEOTIDE SEQUENCE</scope>
    <source>
        <strain evidence="1">NC_groundwater_1586_Pr3_B-0.1um_66_15</strain>
    </source>
</reference>
<dbReference type="EMBL" id="JACRAF010000024">
    <property type="protein sequence ID" value="MBI4921805.1"/>
    <property type="molecule type" value="Genomic_DNA"/>
</dbReference>
<gene>
    <name evidence="1" type="ORF">HY834_08645</name>
</gene>
<organism evidence="1 2">
    <name type="scientific">Devosia nanyangense</name>
    <dbReference type="NCBI Taxonomy" id="1228055"/>
    <lineage>
        <taxon>Bacteria</taxon>
        <taxon>Pseudomonadati</taxon>
        <taxon>Pseudomonadota</taxon>
        <taxon>Alphaproteobacteria</taxon>
        <taxon>Hyphomicrobiales</taxon>
        <taxon>Devosiaceae</taxon>
        <taxon>Devosia</taxon>
    </lineage>
</organism>
<dbReference type="AlphaFoldDB" id="A0A933L3T7"/>
<name>A0A933L3T7_9HYPH</name>
<proteinExistence type="predicted"/>
<evidence type="ECO:0008006" key="3">
    <source>
        <dbReference type="Google" id="ProtNLM"/>
    </source>
</evidence>